<comment type="caution">
    <text evidence="2">The sequence shown here is derived from an EMBL/GenBank/DDBJ whole genome shotgun (WGS) entry which is preliminary data.</text>
</comment>
<evidence type="ECO:0000256" key="1">
    <source>
        <dbReference type="SAM" id="MobiDB-lite"/>
    </source>
</evidence>
<proteinExistence type="predicted"/>
<evidence type="ECO:0008006" key="4">
    <source>
        <dbReference type="Google" id="ProtNLM"/>
    </source>
</evidence>
<protein>
    <recommendedName>
        <fullName evidence="4">Lipoprotein</fullName>
    </recommendedName>
</protein>
<sequence>MTRNRGPRPTNPNSSQMDATPVDSAIQQCSMGFKERFRALDSVSGKPVSDLPYRIELQDGRVLFGRTDEEGKTEQVVTTSPQGVKVFWEVELPEKASDTEFAEGC</sequence>
<accession>A0ABX9JVU4</accession>
<evidence type="ECO:0000313" key="3">
    <source>
        <dbReference type="Proteomes" id="UP000256345"/>
    </source>
</evidence>
<dbReference type="EMBL" id="QUMU01000009">
    <property type="protein sequence ID" value="REG27990.1"/>
    <property type="molecule type" value="Genomic_DNA"/>
</dbReference>
<organism evidence="2 3">
    <name type="scientific">Archangium gephyra</name>
    <dbReference type="NCBI Taxonomy" id="48"/>
    <lineage>
        <taxon>Bacteria</taxon>
        <taxon>Pseudomonadati</taxon>
        <taxon>Myxococcota</taxon>
        <taxon>Myxococcia</taxon>
        <taxon>Myxococcales</taxon>
        <taxon>Cystobacterineae</taxon>
        <taxon>Archangiaceae</taxon>
        <taxon>Archangium</taxon>
    </lineage>
</organism>
<name>A0ABX9JVU4_9BACT</name>
<reference evidence="2 3" key="1">
    <citation type="submission" date="2018-08" db="EMBL/GenBank/DDBJ databases">
        <title>Genomic Encyclopedia of Archaeal and Bacterial Type Strains, Phase II (KMG-II): from individual species to whole genera.</title>
        <authorList>
            <person name="Goeker M."/>
        </authorList>
    </citation>
    <scope>NUCLEOTIDE SEQUENCE [LARGE SCALE GENOMIC DNA]</scope>
    <source>
        <strain evidence="2 3">DSM 2261</strain>
    </source>
</reference>
<feature type="region of interest" description="Disordered" evidence="1">
    <location>
        <begin position="1"/>
        <end position="22"/>
    </location>
</feature>
<gene>
    <name evidence="2" type="ORF">ATI61_109332</name>
</gene>
<evidence type="ECO:0000313" key="2">
    <source>
        <dbReference type="EMBL" id="REG27990.1"/>
    </source>
</evidence>
<keyword evidence="3" id="KW-1185">Reference proteome</keyword>
<dbReference type="RefSeq" id="WP_147333058.1">
    <property type="nucleotide sequence ID" value="NZ_CP011509.1"/>
</dbReference>
<dbReference type="Proteomes" id="UP000256345">
    <property type="component" value="Unassembled WGS sequence"/>
</dbReference>